<name>A0ACC2R831_9NEOP</name>
<accession>A0ACC2R831</accession>
<gene>
    <name evidence="1" type="ORF">PYW08_006717</name>
</gene>
<proteinExistence type="predicted"/>
<comment type="caution">
    <text evidence="1">The sequence shown here is derived from an EMBL/GenBank/DDBJ whole genome shotgun (WGS) entry which is preliminary data.</text>
</comment>
<reference evidence="1" key="1">
    <citation type="submission" date="2023-03" db="EMBL/GenBank/DDBJ databases">
        <title>Chromosome-level genomes of two armyworms, Mythimna separata and Mythimna loreyi, provide insights into the biosynthesis and reception of sex pheromones.</title>
        <authorList>
            <person name="Zhao H."/>
        </authorList>
    </citation>
    <scope>NUCLEOTIDE SEQUENCE</scope>
    <source>
        <strain evidence="1">BeijingLab</strain>
    </source>
</reference>
<dbReference type="EMBL" id="CM056778">
    <property type="protein sequence ID" value="KAJ8736061.1"/>
    <property type="molecule type" value="Genomic_DNA"/>
</dbReference>
<evidence type="ECO:0000313" key="1">
    <source>
        <dbReference type="EMBL" id="KAJ8736061.1"/>
    </source>
</evidence>
<organism evidence="1 2">
    <name type="scientific">Mythimna loreyi</name>
    <dbReference type="NCBI Taxonomy" id="667449"/>
    <lineage>
        <taxon>Eukaryota</taxon>
        <taxon>Metazoa</taxon>
        <taxon>Ecdysozoa</taxon>
        <taxon>Arthropoda</taxon>
        <taxon>Hexapoda</taxon>
        <taxon>Insecta</taxon>
        <taxon>Pterygota</taxon>
        <taxon>Neoptera</taxon>
        <taxon>Endopterygota</taxon>
        <taxon>Lepidoptera</taxon>
        <taxon>Glossata</taxon>
        <taxon>Ditrysia</taxon>
        <taxon>Noctuoidea</taxon>
        <taxon>Noctuidae</taxon>
        <taxon>Noctuinae</taxon>
        <taxon>Hadenini</taxon>
        <taxon>Mythimna</taxon>
    </lineage>
</organism>
<dbReference type="Proteomes" id="UP001231649">
    <property type="component" value="Chromosome 2"/>
</dbReference>
<protein>
    <submittedName>
        <fullName evidence="1">Uncharacterized protein</fullName>
    </submittedName>
</protein>
<evidence type="ECO:0000313" key="2">
    <source>
        <dbReference type="Proteomes" id="UP001231649"/>
    </source>
</evidence>
<sequence>MSGSMEGDAAAASGGVPVVRLGSGEGARYELDEAALRRVLLRSDARDLPAVVVSVAGAYRGGKSFILDFFLRYLTAPHASQLSGEWLGKEDEQLKGFHWRGGSERDTTGIHLWSEPIITTLANGEKVAVVLMDTQGTFDSESTIGQNSTIFALSTLISSVQIYNLHANIKEDDLQHLQLFTEYGKLACESEGKAFQTLLFLVRDWLFQYEHAFGFDGGAELLSKRLQSSPNQNPELREVREHINSSFEHIKCFLMPHPGLSVADKNFAGCIRDLTQEFRLALLQLIPSLFDPEHLTPKLVNGERLRMQDLFDYFQQYVGIFNSDEVPEAVTIFRATADACLSALARAARGVYAARMAAASSCARSFTERALRAEHAAARADAAQHYAHKRKLGSQEDADAKLEDLLNELDGSLSKYILENEEKVRATLSNAKRTYEAAVSSVCGELTRLCLAPRALEDLHQEATLAALALFDAAREQAEDDEDVQRSELEQSLKEKYEYLCTVNDQNNKSAVQAAREMYVTRMRNELDPAGISSDKLKALNRQVFEDAQQFLRKQRNCPTEDDDDPYMDQLHQEICDSFEEFEKSNKNSKKVAKQAAENKYNNFVTSAWGPQMCCFHPKALVDLHNEALEATLEHCLEDKDEEDVDDEYKTEIAEALEKRFSELVTINEYNNERAVEQAVWVYTMKMGKIAEPQPSNFFAILVKAIAMGPSKWKPSQNHHDECKRDAVQVFKDRRRGAEYPDDKYYNNLIQTVDAAYRNQ</sequence>
<keyword evidence="2" id="KW-1185">Reference proteome</keyword>